<dbReference type="EMBL" id="PXYI01000009">
    <property type="protein sequence ID" value="PSJ37403.1"/>
    <property type="molecule type" value="Genomic_DNA"/>
</dbReference>
<protein>
    <submittedName>
        <fullName evidence="2">Uncharacterized protein</fullName>
    </submittedName>
</protein>
<organism evidence="2 3">
    <name type="scientific">Allosphingosinicella deserti</name>
    <dbReference type="NCBI Taxonomy" id="2116704"/>
    <lineage>
        <taxon>Bacteria</taxon>
        <taxon>Pseudomonadati</taxon>
        <taxon>Pseudomonadota</taxon>
        <taxon>Alphaproteobacteria</taxon>
        <taxon>Sphingomonadales</taxon>
        <taxon>Sphingomonadaceae</taxon>
        <taxon>Allosphingosinicella</taxon>
    </lineage>
</organism>
<evidence type="ECO:0000313" key="3">
    <source>
        <dbReference type="Proteomes" id="UP000241167"/>
    </source>
</evidence>
<accession>A0A2P7QHH8</accession>
<gene>
    <name evidence="2" type="ORF">C7I55_23100</name>
</gene>
<proteinExistence type="predicted"/>
<dbReference type="RefSeq" id="WP_106515394.1">
    <property type="nucleotide sequence ID" value="NZ_PXYI01000009.1"/>
</dbReference>
<evidence type="ECO:0000313" key="2">
    <source>
        <dbReference type="EMBL" id="PSJ37403.1"/>
    </source>
</evidence>
<dbReference type="Proteomes" id="UP000241167">
    <property type="component" value="Unassembled WGS sequence"/>
</dbReference>
<name>A0A2P7QHH8_9SPHN</name>
<reference evidence="2 3" key="1">
    <citation type="submission" date="2018-03" db="EMBL/GenBank/DDBJ databases">
        <title>The draft genome of Sphingosinicella sp. GL-C-18.</title>
        <authorList>
            <person name="Liu L."/>
            <person name="Li L."/>
            <person name="Liang L."/>
            <person name="Zhang X."/>
            <person name="Wang T."/>
        </authorList>
    </citation>
    <scope>NUCLEOTIDE SEQUENCE [LARGE SCALE GENOMIC DNA]</scope>
    <source>
        <strain evidence="2 3">GL-C-18</strain>
    </source>
</reference>
<sequence length="227" mass="23363">MRSRNIAFSITIAAALAATSAAEAGLVVRSAGPSSSAYPPGRSVGDAAPIALKPGDVITVLVSNATRVLRGPGTFTLGGGTRTAAAAFNARGRFGAMRAGAVPSSPSLWHVDISQSGTICIGPDTIVKLWRPENDLDVTLAIAGQGGATQKVEWASGKDELAWPTALPLSDGGEYQLTWTGNDDPTRLKIARLTSVPIDPNGLAKAFIDKGCQSQLDLFIDNTPPAA</sequence>
<dbReference type="OrthoDB" id="8060097at2"/>
<keyword evidence="1" id="KW-0732">Signal</keyword>
<evidence type="ECO:0000256" key="1">
    <source>
        <dbReference type="SAM" id="SignalP"/>
    </source>
</evidence>
<dbReference type="AlphaFoldDB" id="A0A2P7QHH8"/>
<comment type="caution">
    <text evidence="2">The sequence shown here is derived from an EMBL/GenBank/DDBJ whole genome shotgun (WGS) entry which is preliminary data.</text>
</comment>
<feature type="chain" id="PRO_5015127830" evidence="1">
    <location>
        <begin position="25"/>
        <end position="227"/>
    </location>
</feature>
<feature type="signal peptide" evidence="1">
    <location>
        <begin position="1"/>
        <end position="24"/>
    </location>
</feature>
<keyword evidence="3" id="KW-1185">Reference proteome</keyword>